<gene>
    <name evidence="1" type="ORF">F5878DRAFT_543867</name>
</gene>
<dbReference type="AlphaFoldDB" id="A0AA38P2B6"/>
<dbReference type="Proteomes" id="UP001163846">
    <property type="component" value="Unassembled WGS sequence"/>
</dbReference>
<sequence length="88" mass="9893">MRSPTIGTARGKKRKLVINGVEENDVRAVQAVRIWCESFGEVKKFERRDNGSLVVDWRSKNVNDMVCRVQANVFIKGAGSVALSWIQS</sequence>
<evidence type="ECO:0000313" key="2">
    <source>
        <dbReference type="Proteomes" id="UP001163846"/>
    </source>
</evidence>
<protein>
    <submittedName>
        <fullName evidence="1">Uncharacterized protein</fullName>
    </submittedName>
</protein>
<name>A0AA38P2B6_9AGAR</name>
<comment type="caution">
    <text evidence="1">The sequence shown here is derived from an EMBL/GenBank/DDBJ whole genome shotgun (WGS) entry which is preliminary data.</text>
</comment>
<evidence type="ECO:0000313" key="1">
    <source>
        <dbReference type="EMBL" id="KAJ3835023.1"/>
    </source>
</evidence>
<proteinExistence type="predicted"/>
<reference evidence="1" key="1">
    <citation type="submission" date="2022-08" db="EMBL/GenBank/DDBJ databases">
        <authorList>
            <consortium name="DOE Joint Genome Institute"/>
            <person name="Min B."/>
            <person name="Riley R."/>
            <person name="Sierra-Patev S."/>
            <person name="Naranjo-Ortiz M."/>
            <person name="Looney B."/>
            <person name="Konkel Z."/>
            <person name="Slot J.C."/>
            <person name="Sakamoto Y."/>
            <person name="Steenwyk J.L."/>
            <person name="Rokas A."/>
            <person name="Carro J."/>
            <person name="Camarero S."/>
            <person name="Ferreira P."/>
            <person name="Molpeceres G."/>
            <person name="Ruiz-Duenas F.J."/>
            <person name="Serrano A."/>
            <person name="Henrissat B."/>
            <person name="Drula E."/>
            <person name="Hughes K.W."/>
            <person name="Mata J.L."/>
            <person name="Ishikawa N.K."/>
            <person name="Vargas-Isla R."/>
            <person name="Ushijima S."/>
            <person name="Smith C.A."/>
            <person name="Ahrendt S."/>
            <person name="Andreopoulos W."/>
            <person name="He G."/>
            <person name="Labutti K."/>
            <person name="Lipzen A."/>
            <person name="Ng V."/>
            <person name="Sandor L."/>
            <person name="Barry K."/>
            <person name="Martinez A.T."/>
            <person name="Xiao Y."/>
            <person name="Gibbons J.G."/>
            <person name="Terashima K."/>
            <person name="Hibbett D.S."/>
            <person name="Grigoriev I.V."/>
        </authorList>
    </citation>
    <scope>NUCLEOTIDE SEQUENCE</scope>
    <source>
        <strain evidence="1">TFB9207</strain>
    </source>
</reference>
<dbReference type="EMBL" id="MU806456">
    <property type="protein sequence ID" value="KAJ3835023.1"/>
    <property type="molecule type" value="Genomic_DNA"/>
</dbReference>
<organism evidence="1 2">
    <name type="scientific">Lentinula raphanica</name>
    <dbReference type="NCBI Taxonomy" id="153919"/>
    <lineage>
        <taxon>Eukaryota</taxon>
        <taxon>Fungi</taxon>
        <taxon>Dikarya</taxon>
        <taxon>Basidiomycota</taxon>
        <taxon>Agaricomycotina</taxon>
        <taxon>Agaricomycetes</taxon>
        <taxon>Agaricomycetidae</taxon>
        <taxon>Agaricales</taxon>
        <taxon>Marasmiineae</taxon>
        <taxon>Omphalotaceae</taxon>
        <taxon>Lentinula</taxon>
    </lineage>
</organism>
<keyword evidence="2" id="KW-1185">Reference proteome</keyword>
<accession>A0AA38P2B6</accession>